<evidence type="ECO:0000259" key="22">
    <source>
        <dbReference type="PROSITE" id="PS51003"/>
    </source>
</evidence>
<feature type="binding site" description="axial binding residue" evidence="19">
    <location>
        <position position="197"/>
    </location>
    <ligand>
        <name>heme b</name>
        <dbReference type="ChEBI" id="CHEBI:60344"/>
        <label>b566</label>
    </ligand>
    <ligandPart>
        <name>Fe</name>
        <dbReference type="ChEBI" id="CHEBI:18248"/>
    </ligandPart>
</feature>
<feature type="transmembrane region" description="Helical" evidence="20">
    <location>
        <begin position="324"/>
        <end position="341"/>
    </location>
</feature>
<evidence type="ECO:0000256" key="4">
    <source>
        <dbReference type="ARBA" id="ARBA00013531"/>
    </source>
</evidence>
<feature type="domain" description="Cytochrome b/b6 C-terminal region profile" evidence="22">
    <location>
        <begin position="211"/>
        <end position="377"/>
    </location>
</feature>
<evidence type="ECO:0000256" key="12">
    <source>
        <dbReference type="ARBA" id="ARBA00022989"/>
    </source>
</evidence>
<keyword evidence="15 20" id="KW-0496">Mitochondrion</keyword>
<dbReference type="PIRSF" id="PIRSF038885">
    <property type="entry name" value="COB"/>
    <property type="match status" value="1"/>
</dbReference>
<dbReference type="RefSeq" id="YP_009485602.1">
    <property type="nucleotide sequence ID" value="NC_037734.1"/>
</dbReference>
<keyword evidence="8 20" id="KW-0812">Transmembrane</keyword>
<keyword evidence="7 20" id="KW-0679">Respiratory chain</keyword>
<evidence type="ECO:0000313" key="23">
    <source>
        <dbReference type="EMBL" id="AVZ00738.1"/>
    </source>
</evidence>
<evidence type="ECO:0000256" key="9">
    <source>
        <dbReference type="ARBA" id="ARBA00022723"/>
    </source>
</evidence>
<dbReference type="InterPro" id="IPR048260">
    <property type="entry name" value="Cytochrome_b_C_euk/bac"/>
</dbReference>
<keyword evidence="6 19" id="KW-0349">Heme</keyword>
<dbReference type="GO" id="GO:0005743">
    <property type="term" value="C:mitochondrial inner membrane"/>
    <property type="evidence" value="ECO:0007669"/>
    <property type="project" value="UniProtKB-SubCell"/>
</dbReference>
<dbReference type="CDD" id="cd00290">
    <property type="entry name" value="cytochrome_b_C"/>
    <property type="match status" value="1"/>
</dbReference>
<feature type="transmembrane region" description="Helical" evidence="20">
    <location>
        <begin position="289"/>
        <end position="308"/>
    </location>
</feature>
<dbReference type="InterPro" id="IPR036150">
    <property type="entry name" value="Cyt_b/b6_C_sf"/>
</dbReference>
<dbReference type="AlphaFoldDB" id="A0A343W8P8"/>
<dbReference type="Gene3D" id="1.20.810.10">
    <property type="entry name" value="Cytochrome Bc1 Complex, Chain C"/>
    <property type="match status" value="1"/>
</dbReference>
<evidence type="ECO:0000256" key="6">
    <source>
        <dbReference type="ARBA" id="ARBA00022617"/>
    </source>
</evidence>
<feature type="binding site" evidence="18">
    <location>
        <position position="202"/>
    </location>
    <ligand>
        <name>a ubiquinone</name>
        <dbReference type="ChEBI" id="CHEBI:16389"/>
    </ligand>
</feature>
<comment type="subunit">
    <text evidence="3">The main subunits of complex b-c1 are: cytochrome b, cytochrome c1 and the Rieske protein.</text>
</comment>
<dbReference type="SUPFAM" id="SSF81648">
    <property type="entry name" value="a domain/subunit of cytochrome bc1 complex (Ubiquinol-cytochrome c reductase)"/>
    <property type="match status" value="1"/>
</dbReference>
<feature type="transmembrane region" description="Helical" evidence="20">
    <location>
        <begin position="141"/>
        <end position="159"/>
    </location>
</feature>
<dbReference type="InterPro" id="IPR005798">
    <property type="entry name" value="Cyt_b/b6_C"/>
</dbReference>
<keyword evidence="9 19" id="KW-0479">Metal-binding</keyword>
<gene>
    <name evidence="23" type="primary">CYTB</name>
</gene>
<feature type="binding site" description="axial binding residue" evidence="19">
    <location>
        <position position="183"/>
    </location>
    <ligand>
        <name>heme b</name>
        <dbReference type="ChEBI" id="CHEBI:60344"/>
        <label>b562</label>
    </ligand>
    <ligandPart>
        <name>Fe</name>
        <dbReference type="ChEBI" id="CHEBI:18248"/>
    </ligandPart>
</feature>
<evidence type="ECO:0000256" key="7">
    <source>
        <dbReference type="ARBA" id="ARBA00022660"/>
    </source>
</evidence>
<dbReference type="GeneID" id="36937609"/>
<geneLocation type="mitochondrion" evidence="23"/>
<evidence type="ECO:0000256" key="10">
    <source>
        <dbReference type="ARBA" id="ARBA00022792"/>
    </source>
</evidence>
<dbReference type="Pfam" id="PF00033">
    <property type="entry name" value="Cytochrome_B"/>
    <property type="match status" value="1"/>
</dbReference>
<keyword evidence="13 19" id="KW-0408">Iron</keyword>
<sequence>MKMPIRKNHPLLKIVNNSLIDLPTPSSISLWWNFGSLLGLCLMIQLLTGIFLAMHYTGNIEMAFSSVVHICRDVNNGWLLRSAHANGASLFFVCLYLHVGRGMYYGSYKLVMTWMIGAIMLLVVMGTAFLGYVLPWGQMSLWGATVITNLLSAVPYLGNDLVKWLWGGFSVDNATLTRFFTLHFLLPFIIAALTMVHLLFLHQTGSNNPLGINGKFDKIPFHPYFSIKDLMGIIVTMFMFMMLNLMEPRMLGDPENFIPANPLVTPVHIQPEWYFLFAYAILRSIPNKLGGVIAMVLSIIIIMILPFTNKSKFQGLKFYPLNKAMFWSLLVIIILLTWIGSRPAEEPFIYTGQVLTIMYFMYYLVSPVMLMMWDKMN</sequence>
<comment type="subcellular location">
    <subcellularLocation>
        <location evidence="2">Mitochondrion inner membrane</location>
        <topology evidence="2">Multi-pass membrane protein</topology>
    </subcellularLocation>
</comment>
<protein>
    <recommendedName>
        <fullName evidence="4 20">Cytochrome b</fullName>
    </recommendedName>
</protein>
<feature type="transmembrane region" description="Helical" evidence="20">
    <location>
        <begin position="221"/>
        <end position="243"/>
    </location>
</feature>
<feature type="transmembrane region" description="Helical" evidence="20">
    <location>
        <begin position="179"/>
        <end position="200"/>
    </location>
</feature>
<feature type="binding site" description="axial binding residue" evidence="19">
    <location>
        <position position="98"/>
    </location>
    <ligand>
        <name>heme b</name>
        <dbReference type="ChEBI" id="CHEBI:60344"/>
        <label>b566</label>
    </ligand>
    <ligandPart>
        <name>Fe</name>
        <dbReference type="ChEBI" id="CHEBI:18248"/>
    </ligandPart>
</feature>
<keyword evidence="5 20" id="KW-0813">Transport</keyword>
<name>A0A343W8P8_9HEMI</name>
<evidence type="ECO:0000256" key="20">
    <source>
        <dbReference type="RuleBase" id="RU362117"/>
    </source>
</evidence>
<evidence type="ECO:0000256" key="5">
    <source>
        <dbReference type="ARBA" id="ARBA00022448"/>
    </source>
</evidence>
<dbReference type="EMBL" id="KY069957">
    <property type="protein sequence ID" value="AVZ00738.1"/>
    <property type="molecule type" value="Genomic_DNA"/>
</dbReference>
<comment type="cofactor">
    <cofactor evidence="20">
        <name>heme b</name>
        <dbReference type="ChEBI" id="CHEBI:60344"/>
    </cofactor>
    <text evidence="20">Binds 2 heme groups non-covalently.</text>
</comment>
<keyword evidence="14" id="KW-0830">Ubiquinone</keyword>
<evidence type="ECO:0000256" key="1">
    <source>
        <dbReference type="ARBA" id="ARBA00002566"/>
    </source>
</evidence>
<keyword evidence="16 20" id="KW-0472">Membrane</keyword>
<keyword evidence="11 20" id="KW-0249">Electron transport</keyword>
<dbReference type="GO" id="GO:0006122">
    <property type="term" value="P:mitochondrial electron transport, ubiquinol to cytochrome c"/>
    <property type="evidence" value="ECO:0007669"/>
    <property type="project" value="TreeGrafter"/>
</dbReference>
<dbReference type="PROSITE" id="PS51002">
    <property type="entry name" value="CYTB_NTER"/>
    <property type="match status" value="1"/>
</dbReference>
<dbReference type="PANTHER" id="PTHR19271:SF16">
    <property type="entry name" value="CYTOCHROME B"/>
    <property type="match status" value="1"/>
</dbReference>
<feature type="binding site" description="axial binding residue" evidence="19">
    <location>
        <position position="84"/>
    </location>
    <ligand>
        <name>heme b</name>
        <dbReference type="ChEBI" id="CHEBI:60344"/>
        <label>b562</label>
    </ligand>
    <ligandPart>
        <name>Fe</name>
        <dbReference type="ChEBI" id="CHEBI:18248"/>
    </ligandPart>
</feature>
<dbReference type="CTD" id="4519"/>
<feature type="transmembrane region" description="Helical" evidence="20">
    <location>
        <begin position="263"/>
        <end position="282"/>
    </location>
</feature>
<dbReference type="GO" id="GO:0016491">
    <property type="term" value="F:oxidoreductase activity"/>
    <property type="evidence" value="ECO:0007669"/>
    <property type="project" value="UniProtKB-UniRule"/>
</dbReference>
<dbReference type="SUPFAM" id="SSF81342">
    <property type="entry name" value="Transmembrane di-heme cytochromes"/>
    <property type="match status" value="1"/>
</dbReference>
<evidence type="ECO:0000256" key="8">
    <source>
        <dbReference type="ARBA" id="ARBA00022692"/>
    </source>
</evidence>
<dbReference type="InterPro" id="IPR030689">
    <property type="entry name" value="Cytochrome_b"/>
</dbReference>
<comment type="similarity">
    <text evidence="17 20">Belongs to the cytochrome b family.</text>
</comment>
<comment type="function">
    <text evidence="1 20">Component of the ubiquinol-cytochrome c reductase complex (complex III or cytochrome b-c1 complex) that is part of the mitochondrial respiratory chain. The b-c1 complex mediates electron transfer from ubiquinol to cytochrome c. Contributes to the generation of a proton gradient across the mitochondrial membrane that is then used for ATP synthesis.</text>
</comment>
<dbReference type="FunFam" id="1.20.810.10:FF:000002">
    <property type="entry name" value="Cytochrome b"/>
    <property type="match status" value="1"/>
</dbReference>
<evidence type="ECO:0000256" key="3">
    <source>
        <dbReference type="ARBA" id="ARBA00011649"/>
    </source>
</evidence>
<dbReference type="PROSITE" id="PS51003">
    <property type="entry name" value="CYTB_CTER"/>
    <property type="match status" value="1"/>
</dbReference>
<evidence type="ECO:0000256" key="18">
    <source>
        <dbReference type="PIRSR" id="PIRSR038885-1"/>
    </source>
</evidence>
<evidence type="ECO:0000256" key="2">
    <source>
        <dbReference type="ARBA" id="ARBA00004448"/>
    </source>
</evidence>
<accession>A0A343W8P8</accession>
<comment type="cofactor">
    <cofactor evidence="19">
        <name>heme</name>
        <dbReference type="ChEBI" id="CHEBI:30413"/>
    </cofactor>
    <text evidence="19">Binds 2 heme groups non-covalently.</text>
</comment>
<dbReference type="CDD" id="cd00284">
    <property type="entry name" value="Cytochrome_b_N"/>
    <property type="match status" value="1"/>
</dbReference>
<evidence type="ECO:0000256" key="15">
    <source>
        <dbReference type="ARBA" id="ARBA00023128"/>
    </source>
</evidence>
<dbReference type="GO" id="GO:0046872">
    <property type="term" value="F:metal ion binding"/>
    <property type="evidence" value="ECO:0007669"/>
    <property type="project" value="UniProtKB-UniRule"/>
</dbReference>
<dbReference type="PANTHER" id="PTHR19271">
    <property type="entry name" value="CYTOCHROME B"/>
    <property type="match status" value="1"/>
</dbReference>
<evidence type="ECO:0000259" key="21">
    <source>
        <dbReference type="PROSITE" id="PS51002"/>
    </source>
</evidence>
<proteinExistence type="inferred from homology"/>
<evidence type="ECO:0000256" key="19">
    <source>
        <dbReference type="PIRSR" id="PIRSR038885-2"/>
    </source>
</evidence>
<reference evidence="23" key="1">
    <citation type="thesis" date="2017" institute="China Agricultural University">
        <title>Studies on the comparative mitochondrial genomics and phylogeny of Heteroptera (Insecta: Hemiptera).</title>
        <authorList>
            <person name="Jiang P."/>
        </authorList>
    </citation>
    <scope>NUCLEOTIDE SEQUENCE</scope>
</reference>
<dbReference type="InterPro" id="IPR048259">
    <property type="entry name" value="Cytochrome_b_N_euk/bac"/>
</dbReference>
<dbReference type="Pfam" id="PF00032">
    <property type="entry name" value="Cytochrom_B_C"/>
    <property type="match status" value="1"/>
</dbReference>
<dbReference type="InterPro" id="IPR005797">
    <property type="entry name" value="Cyt_b/b6_N"/>
</dbReference>
<dbReference type="GO" id="GO:0045275">
    <property type="term" value="C:respiratory chain complex III"/>
    <property type="evidence" value="ECO:0007669"/>
    <property type="project" value="InterPro"/>
</dbReference>
<feature type="transmembrane region" description="Helical" evidence="20">
    <location>
        <begin position="348"/>
        <end position="373"/>
    </location>
</feature>
<organism evidence="23">
    <name type="scientific">Carcinochelis bannaensis</name>
    <dbReference type="NCBI Taxonomy" id="2126074"/>
    <lineage>
        <taxon>Eukaryota</taxon>
        <taxon>Metazoa</taxon>
        <taxon>Ecdysozoa</taxon>
        <taxon>Arthropoda</taxon>
        <taxon>Hexapoda</taxon>
        <taxon>Insecta</taxon>
        <taxon>Pterygota</taxon>
        <taxon>Neoptera</taxon>
        <taxon>Paraneoptera</taxon>
        <taxon>Hemiptera</taxon>
        <taxon>Heteroptera</taxon>
        <taxon>Panheteroptera</taxon>
        <taxon>Cimicomorpha</taxon>
        <taxon>Phymatidae</taxon>
        <taxon>Phymatinae</taxon>
        <taxon>Carcinochelis</taxon>
    </lineage>
</organism>
<keyword evidence="12 20" id="KW-1133">Transmembrane helix</keyword>
<feature type="transmembrane region" description="Helical" evidence="20">
    <location>
        <begin position="31"/>
        <end position="57"/>
    </location>
</feature>
<keyword evidence="10" id="KW-0999">Mitochondrion inner membrane</keyword>
<feature type="transmembrane region" description="Helical" evidence="20">
    <location>
        <begin position="78"/>
        <end position="99"/>
    </location>
</feature>
<evidence type="ECO:0000256" key="14">
    <source>
        <dbReference type="ARBA" id="ARBA00023075"/>
    </source>
</evidence>
<evidence type="ECO:0000256" key="16">
    <source>
        <dbReference type="ARBA" id="ARBA00023136"/>
    </source>
</evidence>
<evidence type="ECO:0000256" key="17">
    <source>
        <dbReference type="ARBA" id="ARBA00061233"/>
    </source>
</evidence>
<evidence type="ECO:0000256" key="13">
    <source>
        <dbReference type="ARBA" id="ARBA00023004"/>
    </source>
</evidence>
<dbReference type="InterPro" id="IPR016174">
    <property type="entry name" value="Di-haem_cyt_TM"/>
</dbReference>
<evidence type="ECO:0000256" key="11">
    <source>
        <dbReference type="ARBA" id="ARBA00022982"/>
    </source>
</evidence>
<dbReference type="GO" id="GO:0008121">
    <property type="term" value="F:quinol-cytochrome-c reductase activity"/>
    <property type="evidence" value="ECO:0007669"/>
    <property type="project" value="InterPro"/>
</dbReference>
<feature type="transmembrane region" description="Helical" evidence="20">
    <location>
        <begin position="111"/>
        <end position="134"/>
    </location>
</feature>
<dbReference type="InterPro" id="IPR027387">
    <property type="entry name" value="Cytb/b6-like_sf"/>
</dbReference>
<feature type="domain" description="Cytochrome b/b6 N-terminal region profile" evidence="21">
    <location>
        <begin position="1"/>
        <end position="210"/>
    </location>
</feature>